<dbReference type="RefSeq" id="WP_134437448.1">
    <property type="nucleotide sequence ID" value="NZ_SOML01000016.1"/>
</dbReference>
<accession>A0A4Y8KYP0</accession>
<dbReference type="Proteomes" id="UP000297861">
    <property type="component" value="Unassembled WGS sequence"/>
</dbReference>
<evidence type="ECO:0000313" key="1">
    <source>
        <dbReference type="EMBL" id="TFD92761.1"/>
    </source>
</evidence>
<keyword evidence="2" id="KW-1185">Reference proteome</keyword>
<comment type="caution">
    <text evidence="1">The sequence shown here is derived from an EMBL/GenBank/DDBJ whole genome shotgun (WGS) entry which is preliminary data.</text>
</comment>
<proteinExistence type="predicted"/>
<dbReference type="EMBL" id="SOML01000016">
    <property type="protein sequence ID" value="TFD92761.1"/>
    <property type="molecule type" value="Genomic_DNA"/>
</dbReference>
<dbReference type="AlphaFoldDB" id="A0A4Y8KYP0"/>
<organism evidence="1 2">
    <name type="scientific">Dysgonomonas capnocytophagoides</name>
    <dbReference type="NCBI Taxonomy" id="45254"/>
    <lineage>
        <taxon>Bacteria</taxon>
        <taxon>Pseudomonadati</taxon>
        <taxon>Bacteroidota</taxon>
        <taxon>Bacteroidia</taxon>
        <taxon>Bacteroidales</taxon>
        <taxon>Dysgonomonadaceae</taxon>
        <taxon>Dysgonomonas</taxon>
    </lineage>
</organism>
<gene>
    <name evidence="1" type="ORF">E2605_18120</name>
</gene>
<reference evidence="1 2" key="1">
    <citation type="submission" date="2019-03" db="EMBL/GenBank/DDBJ databases">
        <title>San Antonio Military Medical Center submission to MRSN (WRAIR), pending publication.</title>
        <authorList>
            <person name="Blyth D.M."/>
            <person name="Mccarthy S.L."/>
            <person name="Schall S.E."/>
            <person name="Stam J.A."/>
            <person name="Ong A.C."/>
            <person name="Mcgann P.T."/>
        </authorList>
    </citation>
    <scope>NUCLEOTIDE SEQUENCE [LARGE SCALE GENOMIC DNA]</scope>
    <source>
        <strain evidence="1 2">MRSN571793</strain>
    </source>
</reference>
<protein>
    <submittedName>
        <fullName evidence="1">Uncharacterized protein</fullName>
    </submittedName>
</protein>
<evidence type="ECO:0000313" key="2">
    <source>
        <dbReference type="Proteomes" id="UP000297861"/>
    </source>
</evidence>
<name>A0A4Y8KYP0_9BACT</name>
<sequence>MEAIAVKRSISGIDSNKIFDKSHIQDCERINLNKKDTIYAEDTIQKLREALSFVSKARNIIYKVHPCSNEIDENPSFIAAIRETEIHSSALIKAFSKAIGDLVAYGTNREFHNK</sequence>